<accession>A0A0T6BGU0</accession>
<evidence type="ECO:0000313" key="6">
    <source>
        <dbReference type="EMBL" id="KRT86562.1"/>
    </source>
</evidence>
<dbReference type="EMBL" id="LJIG01000378">
    <property type="protein sequence ID" value="KRT86562.1"/>
    <property type="molecule type" value="Genomic_DNA"/>
</dbReference>
<reference evidence="6 7" key="1">
    <citation type="submission" date="2015-09" db="EMBL/GenBank/DDBJ databases">
        <title>Draft genome of the scarab beetle Oryctes borbonicus.</title>
        <authorList>
            <person name="Meyer J.M."/>
            <person name="Markov G.V."/>
            <person name="Baskaran P."/>
            <person name="Herrmann M."/>
            <person name="Sommer R.J."/>
            <person name="Roedelsperger C."/>
        </authorList>
    </citation>
    <scope>NUCLEOTIDE SEQUENCE [LARGE SCALE GENOMIC DNA]</scope>
    <source>
        <strain evidence="6">OB123</strain>
        <tissue evidence="6">Whole animal</tissue>
    </source>
</reference>
<comment type="caution">
    <text evidence="6">The sequence shown here is derived from an EMBL/GenBank/DDBJ whole genome shotgun (WGS) entry which is preliminary data.</text>
</comment>
<protein>
    <recommendedName>
        <fullName evidence="5">Receptor ligand binding region domain-containing protein</fullName>
    </recommendedName>
</protein>
<dbReference type="GO" id="GO:0016020">
    <property type="term" value="C:membrane"/>
    <property type="evidence" value="ECO:0007669"/>
    <property type="project" value="UniProtKB-SubCell"/>
</dbReference>
<gene>
    <name evidence="6" type="ORF">AMK59_2145</name>
</gene>
<evidence type="ECO:0000256" key="1">
    <source>
        <dbReference type="ARBA" id="ARBA00004370"/>
    </source>
</evidence>
<keyword evidence="7" id="KW-1185">Reference proteome</keyword>
<name>A0A0T6BGU0_9SCAR</name>
<dbReference type="SUPFAM" id="SSF53822">
    <property type="entry name" value="Periplasmic binding protein-like I"/>
    <property type="match status" value="1"/>
</dbReference>
<proteinExistence type="predicted"/>
<keyword evidence="4" id="KW-0472">Membrane</keyword>
<evidence type="ECO:0000256" key="3">
    <source>
        <dbReference type="ARBA" id="ARBA00022989"/>
    </source>
</evidence>
<evidence type="ECO:0000256" key="4">
    <source>
        <dbReference type="ARBA" id="ARBA00023136"/>
    </source>
</evidence>
<comment type="subcellular location">
    <subcellularLocation>
        <location evidence="1">Membrane</location>
    </subcellularLocation>
</comment>
<keyword evidence="3" id="KW-1133">Transmembrane helix</keyword>
<dbReference type="Proteomes" id="UP000051574">
    <property type="component" value="Unassembled WGS sequence"/>
</dbReference>
<keyword evidence="2" id="KW-0812">Transmembrane</keyword>
<dbReference type="Pfam" id="PF01094">
    <property type="entry name" value="ANF_receptor"/>
    <property type="match status" value="1"/>
</dbReference>
<dbReference type="InterPro" id="IPR028082">
    <property type="entry name" value="Peripla_BP_I"/>
</dbReference>
<dbReference type="Gene3D" id="3.40.50.2300">
    <property type="match status" value="1"/>
</dbReference>
<sequence>MMEEPFNFTNPLRSIGQGKKIRAEAAFLYDAVHIYARALQTTLSNGEDPRNGTAIINYMKRTYYRSAMGYMVYMDENGDAEGNYSLIARKPLPDNPTEYGLFPVGVFTLNRTNDALPENAYPGKSSIIFHSSCQF</sequence>
<dbReference type="OrthoDB" id="60033at2759"/>
<evidence type="ECO:0000259" key="5">
    <source>
        <dbReference type="Pfam" id="PF01094"/>
    </source>
</evidence>
<dbReference type="InterPro" id="IPR001828">
    <property type="entry name" value="ANF_lig-bd_rcpt"/>
</dbReference>
<feature type="domain" description="Receptor ligand binding region" evidence="5">
    <location>
        <begin position="22"/>
        <end position="88"/>
    </location>
</feature>
<evidence type="ECO:0000313" key="7">
    <source>
        <dbReference type="Proteomes" id="UP000051574"/>
    </source>
</evidence>
<evidence type="ECO:0000256" key="2">
    <source>
        <dbReference type="ARBA" id="ARBA00022692"/>
    </source>
</evidence>
<dbReference type="AlphaFoldDB" id="A0A0T6BGU0"/>
<organism evidence="6 7">
    <name type="scientific">Oryctes borbonicus</name>
    <dbReference type="NCBI Taxonomy" id="1629725"/>
    <lineage>
        <taxon>Eukaryota</taxon>
        <taxon>Metazoa</taxon>
        <taxon>Ecdysozoa</taxon>
        <taxon>Arthropoda</taxon>
        <taxon>Hexapoda</taxon>
        <taxon>Insecta</taxon>
        <taxon>Pterygota</taxon>
        <taxon>Neoptera</taxon>
        <taxon>Endopterygota</taxon>
        <taxon>Coleoptera</taxon>
        <taxon>Polyphaga</taxon>
        <taxon>Scarabaeiformia</taxon>
        <taxon>Scarabaeidae</taxon>
        <taxon>Dynastinae</taxon>
        <taxon>Oryctes</taxon>
    </lineage>
</organism>